<dbReference type="InterPro" id="IPR000795">
    <property type="entry name" value="T_Tr_GTP-bd_dom"/>
</dbReference>
<accession>A0ABQ9VY83</accession>
<reference evidence="4 5" key="1">
    <citation type="submission" date="2023-05" db="EMBL/GenBank/DDBJ databases">
        <title>B98-5 Cell Line De Novo Hybrid Assembly: An Optical Mapping Approach.</title>
        <authorList>
            <person name="Kananen K."/>
            <person name="Auerbach J.A."/>
            <person name="Kautto E."/>
            <person name="Blachly J.S."/>
        </authorList>
    </citation>
    <scope>NUCLEOTIDE SEQUENCE [LARGE SCALE GENOMIC DNA]</scope>
    <source>
        <strain evidence="4">B95-8</strain>
        <tissue evidence="4">Cell line</tissue>
    </source>
</reference>
<protein>
    <recommendedName>
        <fullName evidence="3">Tr-type G domain-containing protein</fullName>
    </recommendedName>
</protein>
<name>A0ABQ9VY83_SAGOE</name>
<feature type="domain" description="Tr-type G" evidence="3">
    <location>
        <begin position="5"/>
        <end position="76"/>
    </location>
</feature>
<dbReference type="SUPFAM" id="SSF52540">
    <property type="entry name" value="P-loop containing nucleoside triphosphate hydrolases"/>
    <property type="match status" value="1"/>
</dbReference>
<keyword evidence="5" id="KW-1185">Reference proteome</keyword>
<evidence type="ECO:0000256" key="2">
    <source>
        <dbReference type="ARBA" id="ARBA00023134"/>
    </source>
</evidence>
<keyword evidence="1" id="KW-0547">Nucleotide-binding</keyword>
<dbReference type="InterPro" id="IPR027417">
    <property type="entry name" value="P-loop_NTPase"/>
</dbReference>
<dbReference type="Pfam" id="PF00009">
    <property type="entry name" value="GTP_EFTU"/>
    <property type="match status" value="1"/>
</dbReference>
<dbReference type="Proteomes" id="UP001266305">
    <property type="component" value="Unassembled WGS sequence"/>
</dbReference>
<sequence>MGTEKTHVNTVVTGLADSGKSTPTGHLIYTWGATDKRPSAKCEKESAEMGKGSFKHAWVLDKQKAECEHGITIDISLEFGVGNSKNGHTPEHSPLACRPDVEQLIVVVHKMDFTEPPYSRRDMRKSLRTSALTLRKWATALTLQHLCQFLIGMVAPCRSHVITGLGSQDRKSPVNMADAYGILPLEVLDSILPPTCPIDKSLHLPLQDVYEIWVIGTVSVGQLDTGALKPVSCPPLLQSTLQLK</sequence>
<evidence type="ECO:0000313" key="5">
    <source>
        <dbReference type="Proteomes" id="UP001266305"/>
    </source>
</evidence>
<dbReference type="Gene3D" id="3.40.50.300">
    <property type="entry name" value="P-loop containing nucleotide triphosphate hydrolases"/>
    <property type="match status" value="1"/>
</dbReference>
<dbReference type="PANTHER" id="PTHR23115">
    <property type="entry name" value="TRANSLATION FACTOR"/>
    <property type="match status" value="1"/>
</dbReference>
<gene>
    <name evidence="4" type="ORF">P7K49_008612</name>
</gene>
<organism evidence="4 5">
    <name type="scientific">Saguinus oedipus</name>
    <name type="common">Cotton-top tamarin</name>
    <name type="synonym">Oedipomidas oedipus</name>
    <dbReference type="NCBI Taxonomy" id="9490"/>
    <lineage>
        <taxon>Eukaryota</taxon>
        <taxon>Metazoa</taxon>
        <taxon>Chordata</taxon>
        <taxon>Craniata</taxon>
        <taxon>Vertebrata</taxon>
        <taxon>Euteleostomi</taxon>
        <taxon>Mammalia</taxon>
        <taxon>Eutheria</taxon>
        <taxon>Euarchontoglires</taxon>
        <taxon>Primates</taxon>
        <taxon>Haplorrhini</taxon>
        <taxon>Platyrrhini</taxon>
        <taxon>Cebidae</taxon>
        <taxon>Callitrichinae</taxon>
        <taxon>Saguinus</taxon>
    </lineage>
</organism>
<dbReference type="Gene3D" id="2.40.30.10">
    <property type="entry name" value="Translation factors"/>
    <property type="match status" value="1"/>
</dbReference>
<evidence type="ECO:0000259" key="3">
    <source>
        <dbReference type="Pfam" id="PF00009"/>
    </source>
</evidence>
<dbReference type="InterPro" id="IPR050100">
    <property type="entry name" value="TRAFAC_GTPase_members"/>
</dbReference>
<comment type="caution">
    <text evidence="4">The sequence shown here is derived from an EMBL/GenBank/DDBJ whole genome shotgun (WGS) entry which is preliminary data.</text>
</comment>
<keyword evidence="2" id="KW-0342">GTP-binding</keyword>
<evidence type="ECO:0000256" key="1">
    <source>
        <dbReference type="ARBA" id="ARBA00022741"/>
    </source>
</evidence>
<evidence type="ECO:0000313" key="4">
    <source>
        <dbReference type="EMBL" id="KAK2114346.1"/>
    </source>
</evidence>
<dbReference type="EMBL" id="JASSZA010000004">
    <property type="protein sequence ID" value="KAK2114346.1"/>
    <property type="molecule type" value="Genomic_DNA"/>
</dbReference>
<proteinExistence type="predicted"/>